<keyword evidence="2" id="KW-0677">Repeat</keyword>
<accession>A0ABD3X5U1</accession>
<dbReference type="PANTHER" id="PTHR19331">
    <property type="entry name" value="SCAVENGER RECEPTOR DOMAIN-CONTAINING"/>
    <property type="match status" value="1"/>
</dbReference>
<evidence type="ECO:0000313" key="7">
    <source>
        <dbReference type="EMBL" id="KAL3880240.1"/>
    </source>
</evidence>
<dbReference type="EMBL" id="JBJQND010000004">
    <property type="protein sequence ID" value="KAL3880240.1"/>
    <property type="molecule type" value="Genomic_DNA"/>
</dbReference>
<dbReference type="AlphaFoldDB" id="A0ABD3X5U1"/>
<evidence type="ECO:0000259" key="6">
    <source>
        <dbReference type="PROSITE" id="PS50287"/>
    </source>
</evidence>
<evidence type="ECO:0000256" key="3">
    <source>
        <dbReference type="ARBA" id="ARBA00023157"/>
    </source>
</evidence>
<comment type="caution">
    <text evidence="7">The sequence shown here is derived from an EMBL/GenBank/DDBJ whole genome shotgun (WGS) entry which is preliminary data.</text>
</comment>
<evidence type="ECO:0000313" key="8">
    <source>
        <dbReference type="Proteomes" id="UP001634394"/>
    </source>
</evidence>
<feature type="non-terminal residue" evidence="7">
    <location>
        <position position="118"/>
    </location>
</feature>
<name>A0ABD3X5U1_SINWO</name>
<dbReference type="Proteomes" id="UP001634394">
    <property type="component" value="Unassembled WGS sequence"/>
</dbReference>
<protein>
    <recommendedName>
        <fullName evidence="6">SRCR domain-containing protein</fullName>
    </recommendedName>
</protein>
<dbReference type="Gene3D" id="3.10.250.10">
    <property type="entry name" value="SRCR-like domain"/>
    <property type="match status" value="2"/>
</dbReference>
<feature type="domain" description="SRCR" evidence="6">
    <location>
        <begin position="1"/>
        <end position="71"/>
    </location>
</feature>
<keyword evidence="8" id="KW-1185">Reference proteome</keyword>
<keyword evidence="1" id="KW-0732">Signal</keyword>
<proteinExistence type="predicted"/>
<comment type="caution">
    <text evidence="5">Lacks conserved residue(s) required for the propagation of feature annotation.</text>
</comment>
<evidence type="ECO:0000256" key="4">
    <source>
        <dbReference type="ARBA" id="ARBA00023180"/>
    </source>
</evidence>
<dbReference type="InterPro" id="IPR001190">
    <property type="entry name" value="SRCR"/>
</dbReference>
<sequence>MTSWTQRNTDVVCRMMMYHSSTPNHYVFNGTSTTILIGDIQCRGNETDIGLCKAFLDKANCTDDVVGIDCSDGIQARLTGGNSSMGYAQLQENGSWKQICSSSWSSEEANVFCKTLGF</sequence>
<dbReference type="PROSITE" id="PS50287">
    <property type="entry name" value="SRCR_2"/>
    <property type="match status" value="2"/>
</dbReference>
<dbReference type="Pfam" id="PF00530">
    <property type="entry name" value="SRCR"/>
    <property type="match status" value="2"/>
</dbReference>
<evidence type="ECO:0000256" key="1">
    <source>
        <dbReference type="ARBA" id="ARBA00022729"/>
    </source>
</evidence>
<keyword evidence="3 5" id="KW-1015">Disulfide bond</keyword>
<keyword evidence="4" id="KW-0325">Glycoprotein</keyword>
<evidence type="ECO:0000256" key="2">
    <source>
        <dbReference type="ARBA" id="ARBA00022737"/>
    </source>
</evidence>
<gene>
    <name evidence="7" type="ORF">ACJMK2_032489</name>
</gene>
<organism evidence="7 8">
    <name type="scientific">Sinanodonta woodiana</name>
    <name type="common">Chinese pond mussel</name>
    <name type="synonym">Anodonta woodiana</name>
    <dbReference type="NCBI Taxonomy" id="1069815"/>
    <lineage>
        <taxon>Eukaryota</taxon>
        <taxon>Metazoa</taxon>
        <taxon>Spiralia</taxon>
        <taxon>Lophotrochozoa</taxon>
        <taxon>Mollusca</taxon>
        <taxon>Bivalvia</taxon>
        <taxon>Autobranchia</taxon>
        <taxon>Heteroconchia</taxon>
        <taxon>Palaeoheterodonta</taxon>
        <taxon>Unionida</taxon>
        <taxon>Unionoidea</taxon>
        <taxon>Unionidae</taxon>
        <taxon>Unioninae</taxon>
        <taxon>Sinanodonta</taxon>
    </lineage>
</organism>
<evidence type="ECO:0000256" key="5">
    <source>
        <dbReference type="PROSITE-ProRule" id="PRU00196"/>
    </source>
</evidence>
<dbReference type="SUPFAM" id="SSF56487">
    <property type="entry name" value="SRCR-like"/>
    <property type="match status" value="2"/>
</dbReference>
<dbReference type="InterPro" id="IPR036772">
    <property type="entry name" value="SRCR-like_dom_sf"/>
</dbReference>
<reference evidence="7 8" key="1">
    <citation type="submission" date="2024-11" db="EMBL/GenBank/DDBJ databases">
        <title>Chromosome-level genome assembly of the freshwater bivalve Anodonta woodiana.</title>
        <authorList>
            <person name="Chen X."/>
        </authorList>
    </citation>
    <scope>NUCLEOTIDE SEQUENCE [LARGE SCALE GENOMIC DNA]</scope>
    <source>
        <strain evidence="7">MN2024</strain>
        <tissue evidence="7">Gills</tissue>
    </source>
</reference>
<dbReference type="PANTHER" id="PTHR19331:SF465">
    <property type="entry name" value="EGG PEPTIDE SPERACT RECEPTOR"/>
    <property type="match status" value="1"/>
</dbReference>
<dbReference type="PROSITE" id="PS00420">
    <property type="entry name" value="SRCR_1"/>
    <property type="match status" value="1"/>
</dbReference>
<feature type="disulfide bond" evidence="5">
    <location>
        <begin position="42"/>
        <end position="52"/>
    </location>
</feature>
<feature type="domain" description="SRCR" evidence="6">
    <location>
        <begin position="76"/>
        <end position="118"/>
    </location>
</feature>